<dbReference type="EMBL" id="JAKRVX010000001">
    <property type="protein sequence ID" value="MCL9815976.1"/>
    <property type="molecule type" value="Genomic_DNA"/>
</dbReference>
<accession>A0AAE3FVK1</accession>
<proteinExistence type="predicted"/>
<evidence type="ECO:0000259" key="1">
    <source>
        <dbReference type="Pfam" id="PF26008"/>
    </source>
</evidence>
<sequence length="82" mass="9325">MGPKPPLCVHAGECSTDEIVAALNEDRRVRITVEMMGTERIVTLRRDGNTYYCDTPTKLLKHTGETEIRNCIKRMGYARPDE</sequence>
<dbReference type="Proteomes" id="UP001203207">
    <property type="component" value="Unassembled WGS sequence"/>
</dbReference>
<keyword evidence="3" id="KW-1185">Reference proteome</keyword>
<reference evidence="2" key="1">
    <citation type="journal article" date="2022" name="Syst. Appl. Microbiol.">
        <title>Natronocalculus amylovorans gen. nov., sp. nov., and Natranaeroarchaeum aerophilus sp. nov., dominant culturable amylolytic natronoarchaea from hypersaline soda lakes in southwestern Siberia.</title>
        <authorList>
            <person name="Sorokin D.Y."/>
            <person name="Elcheninov A.G."/>
            <person name="Khizhniak T.V."/>
            <person name="Koenen M."/>
            <person name="Bale N.J."/>
            <person name="Damste J.S.S."/>
            <person name="Kublanov I.V."/>
        </authorList>
    </citation>
    <scope>NUCLEOTIDE SEQUENCE</scope>
    <source>
        <strain evidence="2">AArc-St2</strain>
    </source>
</reference>
<dbReference type="AlphaFoldDB" id="A0AAE3FVK1"/>
<organism evidence="2 3">
    <name type="scientific">Natronocalculus amylovorans</name>
    <dbReference type="NCBI Taxonomy" id="2917812"/>
    <lineage>
        <taxon>Archaea</taxon>
        <taxon>Methanobacteriati</taxon>
        <taxon>Methanobacteriota</taxon>
        <taxon>Stenosarchaea group</taxon>
        <taxon>Halobacteria</taxon>
        <taxon>Halobacteriales</taxon>
        <taxon>Haloferacaceae</taxon>
        <taxon>Natronocalculus</taxon>
    </lineage>
</organism>
<reference evidence="2" key="2">
    <citation type="submission" date="2022-02" db="EMBL/GenBank/DDBJ databases">
        <authorList>
            <person name="Elcheninov A.G."/>
            <person name="Sorokin D.Y."/>
            <person name="Kublanov I.V."/>
        </authorList>
    </citation>
    <scope>NUCLEOTIDE SEQUENCE</scope>
    <source>
        <strain evidence="2">AArc-St2</strain>
    </source>
</reference>
<dbReference type="Pfam" id="PF26008">
    <property type="entry name" value="DUF8001"/>
    <property type="match status" value="1"/>
</dbReference>
<evidence type="ECO:0000313" key="2">
    <source>
        <dbReference type="EMBL" id="MCL9815976.1"/>
    </source>
</evidence>
<gene>
    <name evidence="2" type="ORF">AArcSt2_03375</name>
</gene>
<protein>
    <recommendedName>
        <fullName evidence="1">DUF8001 domain-containing protein</fullName>
    </recommendedName>
</protein>
<feature type="domain" description="DUF8001" evidence="1">
    <location>
        <begin position="6"/>
        <end position="79"/>
    </location>
</feature>
<dbReference type="RefSeq" id="WP_250582902.1">
    <property type="nucleotide sequence ID" value="NZ_JAKRVX010000001.1"/>
</dbReference>
<evidence type="ECO:0000313" key="3">
    <source>
        <dbReference type="Proteomes" id="UP001203207"/>
    </source>
</evidence>
<name>A0AAE3FVK1_9EURY</name>
<comment type="caution">
    <text evidence="2">The sequence shown here is derived from an EMBL/GenBank/DDBJ whole genome shotgun (WGS) entry which is preliminary data.</text>
</comment>
<dbReference type="InterPro" id="IPR058314">
    <property type="entry name" value="DUF8001"/>
</dbReference>